<dbReference type="Proteomes" id="UP001241848">
    <property type="component" value="Unassembled WGS sequence"/>
</dbReference>
<accession>A0ABT9FWN8</accession>
<dbReference type="InterPro" id="IPR010982">
    <property type="entry name" value="Lambda_DNA-bd_dom_sf"/>
</dbReference>
<organism evidence="1 2">
    <name type="scientific">Paenibacillus zeirhizosphaerae</name>
    <dbReference type="NCBI Taxonomy" id="2987519"/>
    <lineage>
        <taxon>Bacteria</taxon>
        <taxon>Bacillati</taxon>
        <taxon>Bacillota</taxon>
        <taxon>Bacilli</taxon>
        <taxon>Bacillales</taxon>
        <taxon>Paenibacillaceae</taxon>
        <taxon>Paenibacillus</taxon>
    </lineage>
</organism>
<keyword evidence="2" id="KW-1185">Reference proteome</keyword>
<dbReference type="SUPFAM" id="SSF47413">
    <property type="entry name" value="lambda repressor-like DNA-binding domains"/>
    <property type="match status" value="1"/>
</dbReference>
<name>A0ABT9FWN8_9BACL</name>
<reference evidence="1 2" key="1">
    <citation type="submission" date="2022-10" db="EMBL/GenBank/DDBJ databases">
        <title>Paenibacillus description and whole genome data of maize root bacterial community.</title>
        <authorList>
            <person name="Marton D."/>
            <person name="Farkas M."/>
            <person name="Cserhati M."/>
        </authorList>
    </citation>
    <scope>NUCLEOTIDE SEQUENCE [LARGE SCALE GENOMIC DNA]</scope>
    <source>
        <strain evidence="1 2">P96</strain>
    </source>
</reference>
<protein>
    <submittedName>
        <fullName evidence="1">Helix-turn-helix transcriptional regulator</fullName>
    </submittedName>
</protein>
<proteinExistence type="predicted"/>
<gene>
    <name evidence="1" type="ORF">OIN60_20635</name>
</gene>
<dbReference type="Gene3D" id="1.10.260.40">
    <property type="entry name" value="lambda repressor-like DNA-binding domains"/>
    <property type="match status" value="1"/>
</dbReference>
<dbReference type="EMBL" id="JAPCKK010000031">
    <property type="protein sequence ID" value="MDP4099130.1"/>
    <property type="molecule type" value="Genomic_DNA"/>
</dbReference>
<sequence>MMINFFDHRTQIAENIKAFMRFKGYTKLSLSKLTGISRPTIDLILKAESPNPTIYNNQIATINQSFELPEDYFLESRITITPPEPVYAYSDHGIGEARSERAQHLLDGLDNILDIYALYLK</sequence>
<dbReference type="RefSeq" id="WP_305756734.1">
    <property type="nucleotide sequence ID" value="NZ_JAPCKK010000031.1"/>
</dbReference>
<comment type="caution">
    <text evidence="1">The sequence shown here is derived from an EMBL/GenBank/DDBJ whole genome shotgun (WGS) entry which is preliminary data.</text>
</comment>
<evidence type="ECO:0000313" key="2">
    <source>
        <dbReference type="Proteomes" id="UP001241848"/>
    </source>
</evidence>
<evidence type="ECO:0000313" key="1">
    <source>
        <dbReference type="EMBL" id="MDP4099130.1"/>
    </source>
</evidence>